<dbReference type="GO" id="GO:0008137">
    <property type="term" value="F:NADH dehydrogenase (ubiquinone) activity"/>
    <property type="evidence" value="ECO:0007669"/>
    <property type="project" value="InterPro"/>
</dbReference>
<evidence type="ECO:0000313" key="16">
    <source>
        <dbReference type="Proteomes" id="UP000198651"/>
    </source>
</evidence>
<feature type="domain" description="NADH-ubiquinone oxidoreductase 51kDa subunit iron-sulphur binding" evidence="14">
    <location>
        <begin position="330"/>
        <end position="375"/>
    </location>
</feature>
<dbReference type="EC" id="7.1.1.-" evidence="13"/>
<dbReference type="GO" id="GO:0051287">
    <property type="term" value="F:NAD binding"/>
    <property type="evidence" value="ECO:0007669"/>
    <property type="project" value="UniProtKB-UniRule"/>
</dbReference>
<keyword evidence="16" id="KW-1185">Reference proteome</keyword>
<dbReference type="InterPro" id="IPR019554">
    <property type="entry name" value="Soluble_ligand-bd"/>
</dbReference>
<protein>
    <recommendedName>
        <fullName evidence="13">NADH-quinone oxidoreductase subunit F</fullName>
        <ecNumber evidence="13">7.1.1.-</ecNumber>
    </recommendedName>
</protein>
<evidence type="ECO:0000256" key="11">
    <source>
        <dbReference type="ARBA" id="ARBA00023027"/>
    </source>
</evidence>
<evidence type="ECO:0000256" key="3">
    <source>
        <dbReference type="ARBA" id="ARBA00007523"/>
    </source>
</evidence>
<comment type="function">
    <text evidence="13">NDH-1 shuttles electrons from NADH, via FMN and iron-sulfur (Fe-S) centers, to quinones in the respiratory chain.</text>
</comment>
<dbReference type="InterPro" id="IPR011538">
    <property type="entry name" value="Nuo51_FMN-bd"/>
</dbReference>
<sequence>MSAGVCLHGLNFDDPFDWRLPAYELRSGYSAWRRILTEKIPPDVIVDHIKKSSLRGRGGAGFPTGLKWSFIPRQKSGQKYICCNSDEGEPGTFKDRDLLRYNPHAVIEGMAIAGYVCGATVGYNYIHGEIYEIYKQFEEAIQEAYDYSLLGSNILGSGINFDLFAHCGYGAYICGEETALLESIEGKKGQPRFKPPFPANFGLYGCPTLINNTETFASVPWIINHGPDEFLSLGVPNNGGTKIFSVSGHVNRPGNYEVSLGTPFPVLLEMAGGVTAGRKLKAVIPGGSSAPVLPRDLVMDCTMDYDCLAKAGSMLGSGAVIVMDDSACMVKALERLSYFYYEESCGQCTPCREGTGWLYRVIHRIENGLGRNGDLDLLDRVASQISGHTICALGDAAAFPVRSFIKHFRSEFEYHITHKDCLVTNDCY</sequence>
<evidence type="ECO:0000256" key="10">
    <source>
        <dbReference type="ARBA" id="ARBA00023014"/>
    </source>
</evidence>
<comment type="cofactor">
    <cofactor evidence="2 13">
        <name>[4Fe-4S] cluster</name>
        <dbReference type="ChEBI" id="CHEBI:49883"/>
    </cofactor>
</comment>
<name>A0A0S4M4F1_9BURK</name>
<dbReference type="Pfam" id="PF01512">
    <property type="entry name" value="Complex1_51K"/>
    <property type="match status" value="1"/>
</dbReference>
<dbReference type="GO" id="GO:0051539">
    <property type="term" value="F:4 iron, 4 sulfur cluster binding"/>
    <property type="evidence" value="ECO:0007669"/>
    <property type="project" value="UniProtKB-UniRule"/>
</dbReference>
<dbReference type="FunFam" id="3.40.50.11540:FF:000001">
    <property type="entry name" value="NADH dehydrogenase [ubiquinone] flavoprotein 1, mitochondrial"/>
    <property type="match status" value="1"/>
</dbReference>
<keyword evidence="13" id="KW-0874">Quinone</keyword>
<comment type="cofactor">
    <cofactor evidence="1 13">
        <name>FMN</name>
        <dbReference type="ChEBI" id="CHEBI:58210"/>
    </cofactor>
</comment>
<evidence type="ECO:0000256" key="5">
    <source>
        <dbReference type="ARBA" id="ARBA00022630"/>
    </source>
</evidence>
<keyword evidence="8" id="KW-1278">Translocase</keyword>
<dbReference type="GO" id="GO:0003954">
    <property type="term" value="F:NADH dehydrogenase activity"/>
    <property type="evidence" value="ECO:0007669"/>
    <property type="project" value="TreeGrafter"/>
</dbReference>
<evidence type="ECO:0000256" key="1">
    <source>
        <dbReference type="ARBA" id="ARBA00001917"/>
    </source>
</evidence>
<dbReference type="SUPFAM" id="SSF142019">
    <property type="entry name" value="Nqo1 FMN-binding domain-like"/>
    <property type="match status" value="1"/>
</dbReference>
<dbReference type="Gene3D" id="1.20.1440.230">
    <property type="entry name" value="NADH-ubiquinone oxidoreductase 51kDa subunit, iron-sulphur binding domain"/>
    <property type="match status" value="1"/>
</dbReference>
<dbReference type="GO" id="GO:0046872">
    <property type="term" value="F:metal ion binding"/>
    <property type="evidence" value="ECO:0007669"/>
    <property type="project" value="UniProtKB-KW"/>
</dbReference>
<evidence type="ECO:0000256" key="4">
    <source>
        <dbReference type="ARBA" id="ARBA00022485"/>
    </source>
</evidence>
<dbReference type="GO" id="GO:0045333">
    <property type="term" value="P:cellular respiration"/>
    <property type="evidence" value="ECO:0007669"/>
    <property type="project" value="TreeGrafter"/>
</dbReference>
<dbReference type="Pfam" id="PF10589">
    <property type="entry name" value="NADH_4Fe-4S"/>
    <property type="match status" value="1"/>
</dbReference>
<keyword evidence="10 13" id="KW-0411">Iron-sulfur</keyword>
<accession>A0A0S4M4F1</accession>
<evidence type="ECO:0000256" key="9">
    <source>
        <dbReference type="ARBA" id="ARBA00023004"/>
    </source>
</evidence>
<dbReference type="PATRIC" id="fig|1561003.3.peg.1060"/>
<dbReference type="InterPro" id="IPR037207">
    <property type="entry name" value="Nuop51_4Fe4S-bd_sf"/>
</dbReference>
<dbReference type="PROSITE" id="PS00645">
    <property type="entry name" value="COMPLEX1_51K_2"/>
    <property type="match status" value="1"/>
</dbReference>
<dbReference type="PANTHER" id="PTHR11780:SF10">
    <property type="entry name" value="NADH DEHYDROGENASE [UBIQUINONE] FLAVOPROTEIN 1, MITOCHONDRIAL"/>
    <property type="match status" value="1"/>
</dbReference>
<dbReference type="AlphaFoldDB" id="A0A0S4M4F1"/>
<dbReference type="InterPro" id="IPR037225">
    <property type="entry name" value="Nuo51_FMN-bd_sf"/>
</dbReference>
<dbReference type="GO" id="GO:0048038">
    <property type="term" value="F:quinone binding"/>
    <property type="evidence" value="ECO:0007669"/>
    <property type="project" value="UniProtKB-KW"/>
</dbReference>
<dbReference type="InterPro" id="IPR011537">
    <property type="entry name" value="NADH-UbQ_OxRdtase_suF"/>
</dbReference>
<keyword evidence="4 13" id="KW-0004">4Fe-4S</keyword>
<gene>
    <name evidence="15" type="primary">nuoF</name>
    <name evidence="15" type="ORF">Ark11_1036</name>
</gene>
<dbReference type="InterPro" id="IPR019575">
    <property type="entry name" value="Nuop51_4Fe4S-bd"/>
</dbReference>
<dbReference type="NCBIfam" id="TIGR01959">
    <property type="entry name" value="nuoF_fam"/>
    <property type="match status" value="1"/>
</dbReference>
<dbReference type="GO" id="GO:0010181">
    <property type="term" value="F:FMN binding"/>
    <property type="evidence" value="ECO:0007669"/>
    <property type="project" value="InterPro"/>
</dbReference>
<evidence type="ECO:0000259" key="14">
    <source>
        <dbReference type="SMART" id="SM00928"/>
    </source>
</evidence>
<evidence type="ECO:0000256" key="8">
    <source>
        <dbReference type="ARBA" id="ARBA00022967"/>
    </source>
</evidence>
<keyword evidence="9 13" id="KW-0408">Iron</keyword>
<reference evidence="16" key="1">
    <citation type="submission" date="2015-11" db="EMBL/GenBank/DDBJ databases">
        <authorList>
            <person name="Seth-Smith H.M.B."/>
        </authorList>
    </citation>
    <scope>NUCLEOTIDE SEQUENCE [LARGE SCALE GENOMIC DNA]</scope>
    <source>
        <strain evidence="16">2013Ark11</strain>
    </source>
</reference>
<dbReference type="PANTHER" id="PTHR11780">
    <property type="entry name" value="NADH-UBIQUINONE OXIDOREDUCTASE FLAVOPROTEIN 1 NDUFV1"/>
    <property type="match status" value="1"/>
</dbReference>
<dbReference type="Pfam" id="PF10531">
    <property type="entry name" value="SLBB"/>
    <property type="match status" value="1"/>
</dbReference>
<dbReference type="SUPFAM" id="SSF142984">
    <property type="entry name" value="Nqo1 middle domain-like"/>
    <property type="match status" value="1"/>
</dbReference>
<comment type="catalytic activity">
    <reaction evidence="12 13">
        <text>a quinone + NADH + 5 H(+)(in) = a quinol + NAD(+) + 4 H(+)(out)</text>
        <dbReference type="Rhea" id="RHEA:57888"/>
        <dbReference type="ChEBI" id="CHEBI:15378"/>
        <dbReference type="ChEBI" id="CHEBI:24646"/>
        <dbReference type="ChEBI" id="CHEBI:57540"/>
        <dbReference type="ChEBI" id="CHEBI:57945"/>
        <dbReference type="ChEBI" id="CHEBI:132124"/>
    </reaction>
</comment>
<dbReference type="Gene3D" id="3.40.50.11540">
    <property type="entry name" value="NADH-ubiquinone oxidoreductase 51kDa subunit"/>
    <property type="match status" value="1"/>
</dbReference>
<comment type="similarity">
    <text evidence="3 13">Belongs to the complex I 51 kDa subunit family.</text>
</comment>
<keyword evidence="5 13" id="KW-0285">Flavoprotein</keyword>
<evidence type="ECO:0000313" key="15">
    <source>
        <dbReference type="EMBL" id="CUT17852.1"/>
    </source>
</evidence>
<evidence type="ECO:0000256" key="6">
    <source>
        <dbReference type="ARBA" id="ARBA00022643"/>
    </source>
</evidence>
<evidence type="ECO:0000256" key="7">
    <source>
        <dbReference type="ARBA" id="ARBA00022723"/>
    </source>
</evidence>
<keyword evidence="6 13" id="KW-0288">FMN</keyword>
<dbReference type="STRING" id="1561003.Ark11_1036"/>
<proteinExistence type="inferred from homology"/>
<dbReference type="EMBL" id="LN906597">
    <property type="protein sequence ID" value="CUT17852.1"/>
    <property type="molecule type" value="Genomic_DNA"/>
</dbReference>
<evidence type="ECO:0000256" key="2">
    <source>
        <dbReference type="ARBA" id="ARBA00001966"/>
    </source>
</evidence>
<evidence type="ECO:0000256" key="12">
    <source>
        <dbReference type="ARBA" id="ARBA00047712"/>
    </source>
</evidence>
<dbReference type="FunFam" id="1.20.1440.230:FF:000001">
    <property type="entry name" value="Mitochondrial NADH dehydrogenase flavoprotein 1"/>
    <property type="match status" value="1"/>
</dbReference>
<dbReference type="OrthoDB" id="9805533at2"/>
<dbReference type="SUPFAM" id="SSF140490">
    <property type="entry name" value="Nqo1C-terminal domain-like"/>
    <property type="match status" value="1"/>
</dbReference>
<dbReference type="Gene3D" id="3.10.20.600">
    <property type="match status" value="1"/>
</dbReference>
<dbReference type="Gene3D" id="6.10.250.1450">
    <property type="match status" value="1"/>
</dbReference>
<keyword evidence="7 13" id="KW-0479">Metal-binding</keyword>
<dbReference type="NCBIfam" id="NF010120">
    <property type="entry name" value="PRK13596.1"/>
    <property type="match status" value="1"/>
</dbReference>
<evidence type="ECO:0000256" key="13">
    <source>
        <dbReference type="RuleBase" id="RU364066"/>
    </source>
</evidence>
<dbReference type="SMART" id="SM00928">
    <property type="entry name" value="NADH_4Fe-4S"/>
    <property type="match status" value="1"/>
</dbReference>
<dbReference type="Proteomes" id="UP000198651">
    <property type="component" value="Chromosome I"/>
</dbReference>
<dbReference type="InterPro" id="IPR050837">
    <property type="entry name" value="ComplexI_51kDa_subunit"/>
</dbReference>
<dbReference type="InterPro" id="IPR001949">
    <property type="entry name" value="NADH-UbQ_OxRdtase_51kDa_CS"/>
</dbReference>
<organism evidence="15 16">
    <name type="scientific">Candidatus Ichthyocystis hellenicum</name>
    <dbReference type="NCBI Taxonomy" id="1561003"/>
    <lineage>
        <taxon>Bacteria</taxon>
        <taxon>Pseudomonadati</taxon>
        <taxon>Pseudomonadota</taxon>
        <taxon>Betaproteobacteria</taxon>
        <taxon>Burkholderiales</taxon>
        <taxon>Candidatus Ichthyocystis</taxon>
    </lineage>
</organism>
<keyword evidence="11 13" id="KW-0520">NAD</keyword>